<dbReference type="GeneID" id="97893317"/>
<dbReference type="STRING" id="195913.SAMN04488004_10794"/>
<organism evidence="2 3">
    <name type="scientific">Loktanella salsilacus</name>
    <dbReference type="NCBI Taxonomy" id="195913"/>
    <lineage>
        <taxon>Bacteria</taxon>
        <taxon>Pseudomonadati</taxon>
        <taxon>Pseudomonadota</taxon>
        <taxon>Alphaproteobacteria</taxon>
        <taxon>Rhodobacterales</taxon>
        <taxon>Roseobacteraceae</taxon>
        <taxon>Loktanella</taxon>
    </lineage>
</organism>
<gene>
    <name evidence="2" type="ORF">SAMN04488004_10794</name>
</gene>
<dbReference type="AlphaFoldDB" id="A0A1I4EP03"/>
<evidence type="ECO:0000313" key="3">
    <source>
        <dbReference type="Proteomes" id="UP000199550"/>
    </source>
</evidence>
<proteinExistence type="predicted"/>
<dbReference type="Proteomes" id="UP000199550">
    <property type="component" value="Unassembled WGS sequence"/>
</dbReference>
<evidence type="ECO:0000256" key="1">
    <source>
        <dbReference type="SAM" id="Phobius"/>
    </source>
</evidence>
<keyword evidence="1" id="KW-0472">Membrane</keyword>
<accession>A0A1I4EP03</accession>
<name>A0A1I4EP03_9RHOB</name>
<reference evidence="2 3" key="1">
    <citation type="submission" date="2016-10" db="EMBL/GenBank/DDBJ databases">
        <authorList>
            <person name="de Groot N.N."/>
        </authorList>
    </citation>
    <scope>NUCLEOTIDE SEQUENCE [LARGE SCALE GENOMIC DNA]</scope>
    <source>
        <strain evidence="2 3">DSM 16199</strain>
    </source>
</reference>
<keyword evidence="1" id="KW-0812">Transmembrane</keyword>
<keyword evidence="1" id="KW-1133">Transmembrane helix</keyword>
<evidence type="ECO:0000313" key="2">
    <source>
        <dbReference type="EMBL" id="SFL07478.1"/>
    </source>
</evidence>
<dbReference type="EMBL" id="FOTF01000007">
    <property type="protein sequence ID" value="SFL07478.1"/>
    <property type="molecule type" value="Genomic_DNA"/>
</dbReference>
<keyword evidence="3" id="KW-1185">Reference proteome</keyword>
<dbReference type="RefSeq" id="WP_281245318.1">
    <property type="nucleotide sequence ID" value="NZ_CAXIDI010000004.1"/>
</dbReference>
<sequence>MHRMIALRRTDDLTFLRGSAAPFLTFALVAAINALTAHRWAGRA</sequence>
<protein>
    <submittedName>
        <fullName evidence="2">Uncharacterized protein</fullName>
    </submittedName>
</protein>
<feature type="transmembrane region" description="Helical" evidence="1">
    <location>
        <begin position="21"/>
        <end position="41"/>
    </location>
</feature>